<evidence type="ECO:0000256" key="5">
    <source>
        <dbReference type="ARBA" id="ARBA00023242"/>
    </source>
</evidence>
<dbReference type="PROSITE" id="PS50071">
    <property type="entry name" value="HOMEOBOX_2"/>
    <property type="match status" value="1"/>
</dbReference>
<keyword evidence="5 6" id="KW-0539">Nucleus</keyword>
<feature type="DNA-binding region" description="Homeobox" evidence="6">
    <location>
        <begin position="230"/>
        <end position="292"/>
    </location>
</feature>
<keyword evidence="4 6" id="KW-0371">Homeobox</keyword>
<feature type="domain" description="Homeobox" evidence="8">
    <location>
        <begin position="228"/>
        <end position="291"/>
    </location>
</feature>
<dbReference type="GO" id="GO:0005634">
    <property type="term" value="C:nucleus"/>
    <property type="evidence" value="ECO:0007669"/>
    <property type="project" value="UniProtKB-SubCell"/>
</dbReference>
<dbReference type="InterPro" id="IPR050224">
    <property type="entry name" value="TALE_homeobox"/>
</dbReference>
<dbReference type="InterPro" id="IPR008422">
    <property type="entry name" value="KN_HD"/>
</dbReference>
<keyword evidence="3 6" id="KW-0238">DNA-binding</keyword>
<dbReference type="AlphaFoldDB" id="A0A423TH86"/>
<evidence type="ECO:0000313" key="10">
    <source>
        <dbReference type="Proteomes" id="UP000283509"/>
    </source>
</evidence>
<dbReference type="STRING" id="6689.A0A423TH86"/>
<dbReference type="EMBL" id="QCYY01001729">
    <property type="protein sequence ID" value="ROT75819.1"/>
    <property type="molecule type" value="Genomic_DNA"/>
</dbReference>
<proteinExistence type="inferred from homology"/>
<dbReference type="GO" id="GO:0000987">
    <property type="term" value="F:cis-regulatory region sequence-specific DNA binding"/>
    <property type="evidence" value="ECO:0007669"/>
    <property type="project" value="UniProtKB-ARBA"/>
</dbReference>
<feature type="region of interest" description="Disordered" evidence="7">
    <location>
        <begin position="366"/>
        <end position="393"/>
    </location>
</feature>
<comment type="similarity">
    <text evidence="2">Belongs to the TALE/MEIS homeobox family.</text>
</comment>
<dbReference type="Pfam" id="PF05920">
    <property type="entry name" value="Homeobox_KN"/>
    <property type="match status" value="1"/>
</dbReference>
<comment type="subcellular location">
    <subcellularLocation>
        <location evidence="1 6">Nucleus</location>
    </subcellularLocation>
</comment>
<dbReference type="GO" id="GO:0048646">
    <property type="term" value="P:anatomical structure formation involved in morphogenesis"/>
    <property type="evidence" value="ECO:0007669"/>
    <property type="project" value="UniProtKB-ARBA"/>
</dbReference>
<evidence type="ECO:0000256" key="2">
    <source>
        <dbReference type="ARBA" id="ARBA00009661"/>
    </source>
</evidence>
<evidence type="ECO:0000256" key="3">
    <source>
        <dbReference type="ARBA" id="ARBA00023125"/>
    </source>
</evidence>
<evidence type="ECO:0000256" key="4">
    <source>
        <dbReference type="ARBA" id="ARBA00023155"/>
    </source>
</evidence>
<dbReference type="InterPro" id="IPR001356">
    <property type="entry name" value="HD"/>
</dbReference>
<dbReference type="SUPFAM" id="SSF46689">
    <property type="entry name" value="Homeodomain-like"/>
    <property type="match status" value="1"/>
</dbReference>
<name>A0A423TH86_PENVA</name>
<protein>
    <submittedName>
        <fullName evidence="9">Homeobox protein PKNOX2</fullName>
    </submittedName>
</protein>
<dbReference type="GO" id="GO:0048663">
    <property type="term" value="P:neuron fate commitment"/>
    <property type="evidence" value="ECO:0007669"/>
    <property type="project" value="UniProtKB-ARBA"/>
</dbReference>
<evidence type="ECO:0000256" key="6">
    <source>
        <dbReference type="PROSITE-ProRule" id="PRU00108"/>
    </source>
</evidence>
<reference evidence="9 10" key="1">
    <citation type="submission" date="2018-04" db="EMBL/GenBank/DDBJ databases">
        <authorList>
            <person name="Zhang X."/>
            <person name="Yuan J."/>
            <person name="Li F."/>
            <person name="Xiang J."/>
        </authorList>
    </citation>
    <scope>NUCLEOTIDE SEQUENCE [LARGE SCALE GENOMIC DNA]</scope>
    <source>
        <tissue evidence="9">Muscle</tissue>
    </source>
</reference>
<accession>A0A423TH86</accession>
<dbReference type="GO" id="GO:0001654">
    <property type="term" value="P:eye development"/>
    <property type="evidence" value="ECO:0007669"/>
    <property type="project" value="UniProtKB-ARBA"/>
</dbReference>
<dbReference type="Gene3D" id="1.10.10.60">
    <property type="entry name" value="Homeodomain-like"/>
    <property type="match status" value="1"/>
</dbReference>
<dbReference type="InterPro" id="IPR009057">
    <property type="entry name" value="Homeodomain-like_sf"/>
</dbReference>
<organism evidence="9 10">
    <name type="scientific">Penaeus vannamei</name>
    <name type="common">Whiteleg shrimp</name>
    <name type="synonym">Litopenaeus vannamei</name>
    <dbReference type="NCBI Taxonomy" id="6689"/>
    <lineage>
        <taxon>Eukaryota</taxon>
        <taxon>Metazoa</taxon>
        <taxon>Ecdysozoa</taxon>
        <taxon>Arthropoda</taxon>
        <taxon>Crustacea</taxon>
        <taxon>Multicrustacea</taxon>
        <taxon>Malacostraca</taxon>
        <taxon>Eumalacostraca</taxon>
        <taxon>Eucarida</taxon>
        <taxon>Decapoda</taxon>
        <taxon>Dendrobranchiata</taxon>
        <taxon>Penaeoidea</taxon>
        <taxon>Penaeidae</taxon>
        <taxon>Penaeus</taxon>
    </lineage>
</organism>
<sequence length="393" mass="42808">MFTWHTAMNTRANTALDAGFVAGQNNGRVRGTSVPAIRLVHNISAVARASHIDTKSAIMWCAKDGLLRADTIFLNLSPLSLYAAAGRSEDARSEAWLGLDSEGSARMGGTDGITLGEKTRTGCLASRSVRVGAFFPRGIFLILSPFCGRNFRLSPRHICVVVSASRQVLAGEYPGGQQQQQAASCLQGSTPLSQIGAHPCPPPPETSIVNLLGRPLTPPSCEEEDDGGIRRQKRGVLPKHATAIMKAWLFQHIVHPYPSEDEKRHIAAQTNLTLLQVNNWFINARRRILQPMIDASTPPDQKTKKSKAYNPKASATRFWPDSLISLHGKLQNNNNNNHTASSLARKTNLSNTDAHTTMHNLLPVKIPVPDEQHPSLAGTPMRPASSRSRLVLL</sequence>
<keyword evidence="10" id="KW-1185">Reference proteome</keyword>
<dbReference type="OrthoDB" id="10056939at2759"/>
<dbReference type="Proteomes" id="UP000283509">
    <property type="component" value="Unassembled WGS sequence"/>
</dbReference>
<evidence type="ECO:0000256" key="7">
    <source>
        <dbReference type="SAM" id="MobiDB-lite"/>
    </source>
</evidence>
<dbReference type="GO" id="GO:0006355">
    <property type="term" value="P:regulation of DNA-templated transcription"/>
    <property type="evidence" value="ECO:0007669"/>
    <property type="project" value="InterPro"/>
</dbReference>
<evidence type="ECO:0000256" key="1">
    <source>
        <dbReference type="ARBA" id="ARBA00004123"/>
    </source>
</evidence>
<dbReference type="FunFam" id="1.10.10.60:FF:000004">
    <property type="entry name" value="Meis2 homeobox isoform 2c"/>
    <property type="match status" value="1"/>
</dbReference>
<dbReference type="PANTHER" id="PTHR11850">
    <property type="entry name" value="HOMEOBOX PROTEIN TRANSCRIPTION FACTORS"/>
    <property type="match status" value="1"/>
</dbReference>
<dbReference type="CDD" id="cd00086">
    <property type="entry name" value="homeodomain"/>
    <property type="match status" value="1"/>
</dbReference>
<reference evidence="9 10" key="2">
    <citation type="submission" date="2019-01" db="EMBL/GenBank/DDBJ databases">
        <title>The decoding of complex shrimp genome reveals the adaptation for benthos swimmer, frequently molting mechanism and breeding impact on genome.</title>
        <authorList>
            <person name="Sun Y."/>
            <person name="Gao Y."/>
            <person name="Yu Y."/>
        </authorList>
    </citation>
    <scope>NUCLEOTIDE SEQUENCE [LARGE SCALE GENOMIC DNA]</scope>
    <source>
        <tissue evidence="9">Muscle</tissue>
    </source>
</reference>
<gene>
    <name evidence="9" type="ORF">C7M84_005633</name>
</gene>
<comment type="caution">
    <text evidence="9">The sequence shown here is derived from an EMBL/GenBank/DDBJ whole genome shotgun (WGS) entry which is preliminary data.</text>
</comment>
<evidence type="ECO:0000259" key="8">
    <source>
        <dbReference type="PROSITE" id="PS50071"/>
    </source>
</evidence>
<dbReference type="SMART" id="SM00389">
    <property type="entry name" value="HOX"/>
    <property type="match status" value="1"/>
</dbReference>
<evidence type="ECO:0000313" key="9">
    <source>
        <dbReference type="EMBL" id="ROT75819.1"/>
    </source>
</evidence>